<protein>
    <submittedName>
        <fullName evidence="2">Uncharacterized protein</fullName>
    </submittedName>
</protein>
<organism evidence="2">
    <name type="scientific">bioreactor metagenome</name>
    <dbReference type="NCBI Taxonomy" id="1076179"/>
    <lineage>
        <taxon>unclassified sequences</taxon>
        <taxon>metagenomes</taxon>
        <taxon>ecological metagenomes</taxon>
    </lineage>
</organism>
<gene>
    <name evidence="2" type="ORF">SDC9_157243</name>
</gene>
<dbReference type="AlphaFoldDB" id="A0A645F7T4"/>
<evidence type="ECO:0000256" key="1">
    <source>
        <dbReference type="SAM" id="Phobius"/>
    </source>
</evidence>
<feature type="transmembrane region" description="Helical" evidence="1">
    <location>
        <begin position="37"/>
        <end position="55"/>
    </location>
</feature>
<name>A0A645F7T4_9ZZZZ</name>
<reference evidence="2" key="1">
    <citation type="submission" date="2019-08" db="EMBL/GenBank/DDBJ databases">
        <authorList>
            <person name="Kucharzyk K."/>
            <person name="Murdoch R.W."/>
            <person name="Higgins S."/>
            <person name="Loffler F."/>
        </authorList>
    </citation>
    <scope>NUCLEOTIDE SEQUENCE</scope>
</reference>
<keyword evidence="1" id="KW-1133">Transmembrane helix</keyword>
<feature type="transmembrane region" description="Helical" evidence="1">
    <location>
        <begin position="67"/>
        <end position="88"/>
    </location>
</feature>
<keyword evidence="1" id="KW-0812">Transmembrane</keyword>
<sequence>MFQLIFAALCVMDGIFVGGFIYILIVRLFGNNSISRLLNIVIAIPGGIGYAIFALNTAFVSDVSMPTGAWIVFTPCAIMLLLVIVNYIKNGNPNTK</sequence>
<feature type="transmembrane region" description="Helical" evidence="1">
    <location>
        <begin position="6"/>
        <end position="25"/>
    </location>
</feature>
<accession>A0A645F7T4</accession>
<keyword evidence="1" id="KW-0472">Membrane</keyword>
<proteinExistence type="predicted"/>
<evidence type="ECO:0000313" key="2">
    <source>
        <dbReference type="EMBL" id="MPN09950.1"/>
    </source>
</evidence>
<dbReference type="EMBL" id="VSSQ01056091">
    <property type="protein sequence ID" value="MPN09950.1"/>
    <property type="molecule type" value="Genomic_DNA"/>
</dbReference>
<comment type="caution">
    <text evidence="2">The sequence shown here is derived from an EMBL/GenBank/DDBJ whole genome shotgun (WGS) entry which is preliminary data.</text>
</comment>